<dbReference type="OrthoDB" id="4142474at2"/>
<keyword evidence="2" id="KW-1185">Reference proteome</keyword>
<evidence type="ECO:0000313" key="1">
    <source>
        <dbReference type="EMBL" id="RMB82208.1"/>
    </source>
</evidence>
<evidence type="ECO:0000313" key="2">
    <source>
        <dbReference type="Proteomes" id="UP000270471"/>
    </source>
</evidence>
<name>A0A3M0I188_9ACTN</name>
<organism evidence="1 2">
    <name type="scientific">Streptomyces shenzhenensis</name>
    <dbReference type="NCBI Taxonomy" id="943815"/>
    <lineage>
        <taxon>Bacteria</taxon>
        <taxon>Bacillati</taxon>
        <taxon>Actinomycetota</taxon>
        <taxon>Actinomycetes</taxon>
        <taxon>Kitasatosporales</taxon>
        <taxon>Streptomycetaceae</taxon>
        <taxon>Streptomyces</taxon>
    </lineage>
</organism>
<accession>A0A3M0I188</accession>
<proteinExistence type="predicted"/>
<dbReference type="AlphaFoldDB" id="A0A3M0I188"/>
<sequence length="244" mass="26108">MSPATHSANDLYVSSADGGLPPVWFLVPEGFFALPVAATAEERAERARSFVRELYSRSDETVWEPAAPYYAAIAELMADTGVSYAAMGLFSTVEEGATSEESVVRHEPADGVAQCAFTVATVATDQEDGDTDVVAQGVLAALSSDPYNDAIWLDLPCGPAVSCISLREYRISPEATASGEETKLLTGQIQVHVPFPTGPFTAIFTLYTASMEQWSEIYRLMSSILQTVSFIDPTDDGSPTVSAE</sequence>
<reference evidence="1 2" key="1">
    <citation type="submission" date="2017-11" db="EMBL/GenBank/DDBJ databases">
        <title>Draft genome of actinobacteria isolated from guarana (Paullinia cupana (Mart.) Ducke.</title>
        <authorList>
            <person name="Siqueira K.A."/>
            <person name="Liotti R.G."/>
            <person name="Mendes T.A.O."/>
            <person name="Soares M.A."/>
        </authorList>
    </citation>
    <scope>NUCLEOTIDE SEQUENCE [LARGE SCALE GENOMIC DNA]</scope>
    <source>
        <strain evidence="1 2">193</strain>
    </source>
</reference>
<protein>
    <submittedName>
        <fullName evidence="1">Uncharacterized protein</fullName>
    </submittedName>
</protein>
<dbReference type="Proteomes" id="UP000270471">
    <property type="component" value="Unassembled WGS sequence"/>
</dbReference>
<dbReference type="EMBL" id="PENI01000024">
    <property type="protein sequence ID" value="RMB82208.1"/>
    <property type="molecule type" value="Genomic_DNA"/>
</dbReference>
<comment type="caution">
    <text evidence="1">The sequence shown here is derived from an EMBL/GenBank/DDBJ whole genome shotgun (WGS) entry which is preliminary data.</text>
</comment>
<gene>
    <name evidence="1" type="ORF">CTZ28_30690</name>
</gene>